<sequence length="455" mass="49667">MAPSALPVPNSTESFWRTQLHPLDNHRSTPDLPSKVDIAVVGAGYAGASVVYHILRRCKDSNIALPSIAILEAREACSGATGRNASLAVTHGVEVAAECAAFEAETLSAVKTVIEEEQIDCDFVLTRAVDALMTDSIHERMKAGADLLRKAGVEVMKDVFYEGDSAKAQQLSDVKGAKAVMSYSAGHVWPYKLILALLQKAVDAGVNLQTHTPVTEVSDSIDDQGYYTLSTQDRGSLKAKKIIYATNGYTSSILPEFENKIIPVKGICSRIVVPESRKPAPMLPHSYIMRWSPTEYEYLIPRTDGSIIVGGARTKYYQDLNCWYNTVEDDSLITTGNAHRHFDGYMQKYFKGWENSGAHTDKVWTGIMGYSSDSCPFVGALPERPNQFVVAGFTGHGMPQVFLSAKSVAAMALEGVAFSSTGVPRIYEVTKDRLKSDKNVVLDSWAAHTSTQARL</sequence>
<organism evidence="2 3">
    <name type="scientific">Gnomoniopsis smithogilvyi</name>
    <dbReference type="NCBI Taxonomy" id="1191159"/>
    <lineage>
        <taxon>Eukaryota</taxon>
        <taxon>Fungi</taxon>
        <taxon>Dikarya</taxon>
        <taxon>Ascomycota</taxon>
        <taxon>Pezizomycotina</taxon>
        <taxon>Sordariomycetes</taxon>
        <taxon>Sordariomycetidae</taxon>
        <taxon>Diaporthales</taxon>
        <taxon>Gnomoniaceae</taxon>
        <taxon>Gnomoniopsis</taxon>
    </lineage>
</organism>
<dbReference type="EMBL" id="JAPEVB010000005">
    <property type="protein sequence ID" value="KAJ4388207.1"/>
    <property type="molecule type" value="Genomic_DNA"/>
</dbReference>
<dbReference type="InterPro" id="IPR006076">
    <property type="entry name" value="FAD-dep_OxRdtase"/>
</dbReference>
<keyword evidence="3" id="KW-1185">Reference proteome</keyword>
<gene>
    <name evidence="2" type="ORF">N0V93_008814</name>
</gene>
<evidence type="ECO:0000313" key="2">
    <source>
        <dbReference type="EMBL" id="KAJ4388207.1"/>
    </source>
</evidence>
<dbReference type="PANTHER" id="PTHR13847">
    <property type="entry name" value="SARCOSINE DEHYDROGENASE-RELATED"/>
    <property type="match status" value="1"/>
</dbReference>
<comment type="caution">
    <text evidence="2">The sequence shown here is derived from an EMBL/GenBank/DDBJ whole genome shotgun (WGS) entry which is preliminary data.</text>
</comment>
<dbReference type="Proteomes" id="UP001140453">
    <property type="component" value="Unassembled WGS sequence"/>
</dbReference>
<dbReference type="Gene3D" id="3.30.9.10">
    <property type="entry name" value="D-Amino Acid Oxidase, subunit A, domain 2"/>
    <property type="match status" value="1"/>
</dbReference>
<proteinExistence type="predicted"/>
<reference evidence="2" key="1">
    <citation type="submission" date="2022-10" db="EMBL/GenBank/DDBJ databases">
        <title>Tapping the CABI collections for fungal endophytes: first genome assemblies for Collariella, Neodidymelliopsis, Ascochyta clinopodiicola, Didymella pomorum, Didymosphaeria variabile, Neocosmospora piperis and Neocucurbitaria cava.</title>
        <authorList>
            <person name="Hill R."/>
        </authorList>
    </citation>
    <scope>NUCLEOTIDE SEQUENCE</scope>
    <source>
        <strain evidence="2">IMI 355082</strain>
    </source>
</reference>
<name>A0A9W8YMP3_9PEZI</name>
<evidence type="ECO:0000313" key="3">
    <source>
        <dbReference type="Proteomes" id="UP001140453"/>
    </source>
</evidence>
<dbReference type="Pfam" id="PF01266">
    <property type="entry name" value="DAO"/>
    <property type="match status" value="1"/>
</dbReference>
<dbReference type="GO" id="GO:0005737">
    <property type="term" value="C:cytoplasm"/>
    <property type="evidence" value="ECO:0007669"/>
    <property type="project" value="TreeGrafter"/>
</dbReference>
<dbReference type="AlphaFoldDB" id="A0A9W8YMP3"/>
<evidence type="ECO:0000259" key="1">
    <source>
        <dbReference type="Pfam" id="PF01266"/>
    </source>
</evidence>
<dbReference type="PANTHER" id="PTHR13847:SF279">
    <property type="entry name" value="FAD DEPENDENT OXIDOREDUCTASE DOMAIN-CONTAINING PROTEIN-RELATED"/>
    <property type="match status" value="1"/>
</dbReference>
<dbReference type="Gene3D" id="3.50.50.60">
    <property type="entry name" value="FAD/NAD(P)-binding domain"/>
    <property type="match status" value="1"/>
</dbReference>
<feature type="domain" description="FAD dependent oxidoreductase" evidence="1">
    <location>
        <begin position="37"/>
        <end position="410"/>
    </location>
</feature>
<dbReference type="InterPro" id="IPR036188">
    <property type="entry name" value="FAD/NAD-bd_sf"/>
</dbReference>
<accession>A0A9W8YMP3</accession>
<protein>
    <recommendedName>
        <fullName evidence="1">FAD dependent oxidoreductase domain-containing protein</fullName>
    </recommendedName>
</protein>
<dbReference type="SUPFAM" id="SSF51905">
    <property type="entry name" value="FAD/NAD(P)-binding domain"/>
    <property type="match status" value="1"/>
</dbReference>
<dbReference type="OrthoDB" id="429143at2759"/>